<dbReference type="Pfam" id="PF14340">
    <property type="entry name" value="DUF4395"/>
    <property type="match status" value="1"/>
</dbReference>
<feature type="domain" description="DUF4395" evidence="2">
    <location>
        <begin position="3"/>
        <end position="132"/>
    </location>
</feature>
<feature type="transmembrane region" description="Helical" evidence="1">
    <location>
        <begin position="80"/>
        <end position="102"/>
    </location>
</feature>
<keyword evidence="1" id="KW-0472">Membrane</keyword>
<dbReference type="AlphaFoldDB" id="A0A2T0QAA3"/>
<keyword evidence="1" id="KW-0812">Transmembrane</keyword>
<dbReference type="Proteomes" id="UP000237846">
    <property type="component" value="Unassembled WGS sequence"/>
</dbReference>
<dbReference type="OrthoDB" id="345402at2"/>
<evidence type="ECO:0000313" key="4">
    <source>
        <dbReference type="Proteomes" id="UP000237846"/>
    </source>
</evidence>
<gene>
    <name evidence="3" type="ORF">CLV72_102409</name>
</gene>
<evidence type="ECO:0000259" key="2">
    <source>
        <dbReference type="Pfam" id="PF14340"/>
    </source>
</evidence>
<dbReference type="InterPro" id="IPR025508">
    <property type="entry name" value="DUF4395"/>
</dbReference>
<evidence type="ECO:0000256" key="1">
    <source>
        <dbReference type="SAM" id="Phobius"/>
    </source>
</evidence>
<keyword evidence="1" id="KW-1133">Transmembrane helix</keyword>
<organism evidence="3 4">
    <name type="scientific">Allonocardiopsis opalescens</name>
    <dbReference type="NCBI Taxonomy" id="1144618"/>
    <lineage>
        <taxon>Bacteria</taxon>
        <taxon>Bacillati</taxon>
        <taxon>Actinomycetota</taxon>
        <taxon>Actinomycetes</taxon>
        <taxon>Streptosporangiales</taxon>
        <taxon>Allonocardiopsis</taxon>
    </lineage>
</organism>
<proteinExistence type="predicted"/>
<keyword evidence="4" id="KW-1185">Reference proteome</keyword>
<protein>
    <submittedName>
        <fullName evidence="3">Uncharacterized protein DUF4395</fullName>
    </submittedName>
</protein>
<feature type="transmembrane region" description="Helical" evidence="1">
    <location>
        <begin position="12"/>
        <end position="32"/>
    </location>
</feature>
<comment type="caution">
    <text evidence="3">The sequence shown here is derived from an EMBL/GenBank/DDBJ whole genome shotgun (WGS) entry which is preliminary data.</text>
</comment>
<dbReference type="RefSeq" id="WP_106242782.1">
    <property type="nucleotide sequence ID" value="NZ_PVZC01000002.1"/>
</dbReference>
<dbReference type="EMBL" id="PVZC01000002">
    <property type="protein sequence ID" value="PRY00777.1"/>
    <property type="molecule type" value="Genomic_DNA"/>
</dbReference>
<feature type="transmembrane region" description="Helical" evidence="1">
    <location>
        <begin position="108"/>
        <end position="130"/>
    </location>
</feature>
<sequence>MQIDPRGQRFAAVLTTLVLAAVLVTGSVWLLAAQAAVFAIAALAGPRHSPYGLLYAVALRPRLGPPAELEDAAPPRFAQGVGLAFALAGLAGYALGAEWLALGATAAALVAAFLNAAFGFCLGCEMYLVLRRLLPAGRAAA</sequence>
<evidence type="ECO:0000313" key="3">
    <source>
        <dbReference type="EMBL" id="PRY00777.1"/>
    </source>
</evidence>
<reference evidence="3 4" key="1">
    <citation type="submission" date="2018-03" db="EMBL/GenBank/DDBJ databases">
        <title>Genomic Encyclopedia of Archaeal and Bacterial Type Strains, Phase II (KMG-II): from individual species to whole genera.</title>
        <authorList>
            <person name="Goeker M."/>
        </authorList>
    </citation>
    <scope>NUCLEOTIDE SEQUENCE [LARGE SCALE GENOMIC DNA]</scope>
    <source>
        <strain evidence="3 4">DSM 45601</strain>
    </source>
</reference>
<name>A0A2T0QAA3_9ACTN</name>
<accession>A0A2T0QAA3</accession>